<evidence type="ECO:0000313" key="2">
    <source>
        <dbReference type="Proteomes" id="UP000252085"/>
    </source>
</evidence>
<sequence length="265" mass="30253">MLTYSVFNSKTLLFLLCIFTAIITSGFPYKVDSLAPKPINSIETIVYDMQPPHEGIPRGIPLHWSWATKPRLGNTDPGTFTAMTAWGQLYEASEGNPATNTRVQIKNIKAYYLSKKDKKWHILQSSVRVEGSAYRENFVGDINKPANIRYEPDGSISVKAGNGYNFHFWPPGRASINPIDVMGMFTTVEARLVVDDFNKPDDRFKARYVLSEGGDYWFNLNTRWKNWATNKDFGIGKFKYVTTKWQAFNVITLPKDQIRRNPPPI</sequence>
<comment type="caution">
    <text evidence="1">The sequence shown here is derived from an EMBL/GenBank/DDBJ whole genome shotgun (WGS) entry which is preliminary data.</text>
</comment>
<organism evidence="1 2">
    <name type="scientific">Nostoc punctiforme NIES-2108</name>
    <dbReference type="NCBI Taxonomy" id="1356359"/>
    <lineage>
        <taxon>Bacteria</taxon>
        <taxon>Bacillati</taxon>
        <taxon>Cyanobacteriota</taxon>
        <taxon>Cyanophyceae</taxon>
        <taxon>Nostocales</taxon>
        <taxon>Nostocaceae</taxon>
        <taxon>Nostoc</taxon>
    </lineage>
</organism>
<proteinExistence type="predicted"/>
<protein>
    <submittedName>
        <fullName evidence="1">Uncharacterized protein</fullName>
    </submittedName>
</protein>
<reference evidence="1 2" key="1">
    <citation type="submission" date="2016-04" db="EMBL/GenBank/DDBJ databases">
        <authorList>
            <person name="Evans L.H."/>
            <person name="Alamgir A."/>
            <person name="Owens N."/>
            <person name="Weber N.D."/>
            <person name="Virtaneva K."/>
            <person name="Barbian K."/>
            <person name="Babar A."/>
            <person name="Rosenke K."/>
        </authorList>
    </citation>
    <scope>NUCLEOTIDE SEQUENCE [LARGE SCALE GENOMIC DNA]</scope>
    <source>
        <strain evidence="1">NIES-2108</strain>
    </source>
</reference>
<gene>
    <name evidence="1" type="ORF">A6769_11950</name>
</gene>
<evidence type="ECO:0000313" key="1">
    <source>
        <dbReference type="EMBL" id="RCJ37607.1"/>
    </source>
</evidence>
<dbReference type="EMBL" id="LXQE01000136">
    <property type="protein sequence ID" value="RCJ37607.1"/>
    <property type="molecule type" value="Genomic_DNA"/>
</dbReference>
<dbReference type="Proteomes" id="UP000252085">
    <property type="component" value="Unassembled WGS sequence"/>
</dbReference>
<dbReference type="AlphaFoldDB" id="A0A367RM24"/>
<accession>A0A367RM24</accession>
<name>A0A367RM24_NOSPU</name>